<evidence type="ECO:0000259" key="15">
    <source>
        <dbReference type="PROSITE" id="PS50112"/>
    </source>
</evidence>
<dbReference type="AlphaFoldDB" id="E1QIH3"/>
<dbReference type="SUPFAM" id="SSF55785">
    <property type="entry name" value="PYP-like sensor domain (PAS domain)"/>
    <property type="match status" value="2"/>
</dbReference>
<keyword evidence="18" id="KW-1185">Reference proteome</keyword>
<evidence type="ECO:0000259" key="14">
    <source>
        <dbReference type="PROSITE" id="PS50109"/>
    </source>
</evidence>
<dbReference type="Pfam" id="PF02518">
    <property type="entry name" value="HATPase_c"/>
    <property type="match status" value="1"/>
</dbReference>
<evidence type="ECO:0000313" key="17">
    <source>
        <dbReference type="EMBL" id="ADK85490.1"/>
    </source>
</evidence>
<keyword evidence="8" id="KW-0547">Nucleotide-binding</keyword>
<evidence type="ECO:0000256" key="7">
    <source>
        <dbReference type="ARBA" id="ARBA00022692"/>
    </source>
</evidence>
<dbReference type="PROSITE" id="PS50112">
    <property type="entry name" value="PAS"/>
    <property type="match status" value="1"/>
</dbReference>
<dbReference type="InterPro" id="IPR000700">
    <property type="entry name" value="PAS-assoc_C"/>
</dbReference>
<evidence type="ECO:0000256" key="5">
    <source>
        <dbReference type="ARBA" id="ARBA00022553"/>
    </source>
</evidence>
<protein>
    <recommendedName>
        <fullName evidence="3">histidine kinase</fullName>
        <ecNumber evidence="3">2.7.13.3</ecNumber>
    </recommendedName>
</protein>
<comment type="catalytic activity">
    <reaction evidence="1">
        <text>ATP + protein L-histidine = ADP + protein N-phospho-L-histidine.</text>
        <dbReference type="EC" id="2.7.13.3"/>
    </reaction>
</comment>
<feature type="domain" description="Histidine kinase" evidence="14">
    <location>
        <begin position="514"/>
        <end position="725"/>
    </location>
</feature>
<sequence>MDKSGRERRMHRKLWAMTAMRLILPSLLTVCVFLAAIFLVVLPELRANIMDRKREMLRELVQTAMDGLAFLEARRQKGELTMAQARELAVRQLRQQRYGREMKDYFWINDMHPIMVMHPYRSDLEGKDISDFADPNGKRLFVEFVQTAKAHGEGFVDYMWQWKDDPKKIAPKLSFIKEFTPWGWIVGTGVYIDDVDRQIAAIVRHFTQTALGTLGIIAVLLLYVAQYNFRTERSRMRAENSLRQSREMLRLVMDNIPQYIYWRDKDGVFQGCNKGFRQLAGLAEDDAIQGLRQVDAPGVLEDGDGQFGLERAVMESGRAELHVVEPRRGPGGAEMWLESNRVPLRDETGEIFGVLCTHEDITPRIETGRKLAESERRFRSLVEHSPAGILILKDGRVVYSNPEQKRLFGVERDDFYFDDLMSAPPGDLRMLYHLDNEPGLGEGRTWEHELRFYPLGKVYNSMELRWVLCRATRISHKGGPAYLIIMLDISRAKELEHMVKIQDKMASLGRVAAGIAHEIRNPLSGINLYLSALQGSNAAADPATAAIIEKMRSVSGRIEAVVKRVLDFSRPTTPMLGWMQVNRALENVLELTAVSLRKAGVSVDLRLEKGLPLIYADQQLLEQVFVNLVTNAMQAMKDWDGPRRLRINSAVQGHRVTVRVADSGPGVPPEHQDRIFDPFFSTGGHGSGIGLSLCARIVGDLGGALEYNRGAMGGAEFVVSLPAVIYWGYDSHG</sequence>
<name>E1QIH3_DESB2</name>
<keyword evidence="6" id="KW-0808">Transferase</keyword>
<reference evidence="17 18" key="1">
    <citation type="journal article" date="2010" name="Stand. Genomic Sci.">
        <title>Complete genome sequence of Desulfarculus baarsii type strain (2st14).</title>
        <authorList>
            <person name="Sun H."/>
            <person name="Spring S."/>
            <person name="Lapidus A."/>
            <person name="Davenport K."/>
            <person name="Del Rio T.G."/>
            <person name="Tice H."/>
            <person name="Nolan M."/>
            <person name="Copeland A."/>
            <person name="Cheng J.F."/>
            <person name="Lucas S."/>
            <person name="Tapia R."/>
            <person name="Goodwin L."/>
            <person name="Pitluck S."/>
            <person name="Ivanova N."/>
            <person name="Pagani I."/>
            <person name="Mavromatis K."/>
            <person name="Ovchinnikova G."/>
            <person name="Pati A."/>
            <person name="Chen A."/>
            <person name="Palaniappan K."/>
            <person name="Hauser L."/>
            <person name="Chang Y.J."/>
            <person name="Jeffries C.D."/>
            <person name="Detter J.C."/>
            <person name="Han C."/>
            <person name="Rohde M."/>
            <person name="Brambilla E."/>
            <person name="Goker M."/>
            <person name="Woyke T."/>
            <person name="Bristow J."/>
            <person name="Eisen J.A."/>
            <person name="Markowitz V."/>
            <person name="Hugenholtz P."/>
            <person name="Kyrpides N.C."/>
            <person name="Klenk H.P."/>
            <person name="Land M."/>
        </authorList>
    </citation>
    <scope>NUCLEOTIDE SEQUENCE [LARGE SCALE GENOMIC DNA]</scope>
    <source>
        <strain evidence="18">ATCC 33931 / DSM 2075 / LMG 7858 / VKM B-1802 / 2st14</strain>
    </source>
</reference>
<dbReference type="InterPro" id="IPR004358">
    <property type="entry name" value="Sig_transdc_His_kin-like_C"/>
</dbReference>
<dbReference type="GO" id="GO:0005886">
    <property type="term" value="C:plasma membrane"/>
    <property type="evidence" value="ECO:0007669"/>
    <property type="project" value="UniProtKB-SubCell"/>
</dbReference>
<dbReference type="InterPro" id="IPR036890">
    <property type="entry name" value="HATPase_C_sf"/>
</dbReference>
<evidence type="ECO:0000256" key="13">
    <source>
        <dbReference type="ARBA" id="ARBA00023136"/>
    </source>
</evidence>
<keyword evidence="7" id="KW-0812">Transmembrane</keyword>
<dbReference type="EC" id="2.7.13.3" evidence="3"/>
<evidence type="ECO:0000256" key="10">
    <source>
        <dbReference type="ARBA" id="ARBA00022840"/>
    </source>
</evidence>
<keyword evidence="9 17" id="KW-0418">Kinase</keyword>
<proteinExistence type="predicted"/>
<feature type="domain" description="PAS" evidence="15">
    <location>
        <begin position="245"/>
        <end position="288"/>
    </location>
</feature>
<dbReference type="eggNOG" id="COG2202">
    <property type="taxonomic scope" value="Bacteria"/>
</dbReference>
<dbReference type="eggNOG" id="COG4191">
    <property type="taxonomic scope" value="Bacteria"/>
</dbReference>
<keyword evidence="4" id="KW-1003">Cell membrane</keyword>
<dbReference type="SMART" id="SM00388">
    <property type="entry name" value="HisKA"/>
    <property type="match status" value="1"/>
</dbReference>
<evidence type="ECO:0000256" key="2">
    <source>
        <dbReference type="ARBA" id="ARBA00004651"/>
    </source>
</evidence>
<dbReference type="PRINTS" id="PR00344">
    <property type="entry name" value="BCTRLSENSOR"/>
</dbReference>
<dbReference type="InterPro" id="IPR000014">
    <property type="entry name" value="PAS"/>
</dbReference>
<evidence type="ECO:0000259" key="16">
    <source>
        <dbReference type="PROSITE" id="PS50113"/>
    </source>
</evidence>
<dbReference type="GO" id="GO:0005524">
    <property type="term" value="F:ATP binding"/>
    <property type="evidence" value="ECO:0007669"/>
    <property type="project" value="UniProtKB-KW"/>
</dbReference>
<dbReference type="InterPro" id="IPR033480">
    <property type="entry name" value="sCache_2"/>
</dbReference>
<dbReference type="SMART" id="SM00387">
    <property type="entry name" value="HATPase_c"/>
    <property type="match status" value="1"/>
</dbReference>
<dbReference type="Pfam" id="PF00512">
    <property type="entry name" value="HisKA"/>
    <property type="match status" value="1"/>
</dbReference>
<dbReference type="InterPro" id="IPR035965">
    <property type="entry name" value="PAS-like_dom_sf"/>
</dbReference>
<dbReference type="CDD" id="cd00082">
    <property type="entry name" value="HisKA"/>
    <property type="match status" value="1"/>
</dbReference>
<dbReference type="PANTHER" id="PTHR43065">
    <property type="entry name" value="SENSOR HISTIDINE KINASE"/>
    <property type="match status" value="1"/>
</dbReference>
<dbReference type="STRING" id="644282.Deba_2125"/>
<evidence type="ECO:0000256" key="11">
    <source>
        <dbReference type="ARBA" id="ARBA00022989"/>
    </source>
</evidence>
<dbReference type="Pfam" id="PF08448">
    <property type="entry name" value="PAS_4"/>
    <property type="match status" value="1"/>
</dbReference>
<dbReference type="PANTHER" id="PTHR43065:SF10">
    <property type="entry name" value="PEROXIDE STRESS-ACTIVATED HISTIDINE KINASE MAK3"/>
    <property type="match status" value="1"/>
</dbReference>
<dbReference type="Proteomes" id="UP000009047">
    <property type="component" value="Chromosome"/>
</dbReference>
<accession>E1QIH3</accession>
<keyword evidence="5" id="KW-0597">Phosphoprotein</keyword>
<evidence type="ECO:0000313" key="18">
    <source>
        <dbReference type="Proteomes" id="UP000009047"/>
    </source>
</evidence>
<dbReference type="SUPFAM" id="SSF47384">
    <property type="entry name" value="Homodimeric domain of signal transducing histidine kinase"/>
    <property type="match status" value="1"/>
</dbReference>
<evidence type="ECO:0000256" key="9">
    <source>
        <dbReference type="ARBA" id="ARBA00022777"/>
    </source>
</evidence>
<dbReference type="Pfam" id="PF13188">
    <property type="entry name" value="PAS_8"/>
    <property type="match status" value="1"/>
</dbReference>
<dbReference type="InterPro" id="IPR003661">
    <property type="entry name" value="HisK_dim/P_dom"/>
</dbReference>
<keyword evidence="10" id="KW-0067">ATP-binding</keyword>
<dbReference type="SUPFAM" id="SSF55874">
    <property type="entry name" value="ATPase domain of HSP90 chaperone/DNA topoisomerase II/histidine kinase"/>
    <property type="match status" value="1"/>
</dbReference>
<dbReference type="InterPro" id="IPR003594">
    <property type="entry name" value="HATPase_dom"/>
</dbReference>
<evidence type="ECO:0000256" key="8">
    <source>
        <dbReference type="ARBA" id="ARBA00022741"/>
    </source>
</evidence>
<organism evidence="17 18">
    <name type="scientific">Desulfarculus baarsii (strain ATCC 33931 / DSM 2075 / LMG 7858 / VKM B-1802 / 2st14)</name>
    <dbReference type="NCBI Taxonomy" id="644282"/>
    <lineage>
        <taxon>Bacteria</taxon>
        <taxon>Pseudomonadati</taxon>
        <taxon>Thermodesulfobacteriota</taxon>
        <taxon>Desulfarculia</taxon>
        <taxon>Desulfarculales</taxon>
        <taxon>Desulfarculaceae</taxon>
        <taxon>Desulfarculus</taxon>
    </lineage>
</organism>
<dbReference type="SMART" id="SM00091">
    <property type="entry name" value="PAS"/>
    <property type="match status" value="2"/>
</dbReference>
<dbReference type="Gene3D" id="3.30.450.20">
    <property type="entry name" value="PAS domain"/>
    <property type="match status" value="3"/>
</dbReference>
<dbReference type="PROSITE" id="PS50113">
    <property type="entry name" value="PAC"/>
    <property type="match status" value="1"/>
</dbReference>
<dbReference type="Gene3D" id="1.10.287.130">
    <property type="match status" value="1"/>
</dbReference>
<dbReference type="InterPro" id="IPR036097">
    <property type="entry name" value="HisK_dim/P_sf"/>
</dbReference>
<dbReference type="SMART" id="SM01049">
    <property type="entry name" value="Cache_2"/>
    <property type="match status" value="1"/>
</dbReference>
<dbReference type="EMBL" id="CP002085">
    <property type="protein sequence ID" value="ADK85490.1"/>
    <property type="molecule type" value="Genomic_DNA"/>
</dbReference>
<feature type="domain" description="PAC" evidence="16">
    <location>
        <begin position="317"/>
        <end position="373"/>
    </location>
</feature>
<dbReference type="GO" id="GO:0000155">
    <property type="term" value="F:phosphorelay sensor kinase activity"/>
    <property type="evidence" value="ECO:0007669"/>
    <property type="project" value="InterPro"/>
</dbReference>
<evidence type="ECO:0000256" key="6">
    <source>
        <dbReference type="ARBA" id="ARBA00022679"/>
    </source>
</evidence>
<dbReference type="KEGG" id="dbr:Deba_2125"/>
<dbReference type="eggNOG" id="COG4564">
    <property type="taxonomic scope" value="Bacteria"/>
</dbReference>
<dbReference type="HOGENOM" id="CLU_000445_133_2_7"/>
<evidence type="ECO:0000256" key="1">
    <source>
        <dbReference type="ARBA" id="ARBA00000085"/>
    </source>
</evidence>
<evidence type="ECO:0000256" key="12">
    <source>
        <dbReference type="ARBA" id="ARBA00023012"/>
    </source>
</evidence>
<keyword evidence="13" id="KW-0472">Membrane</keyword>
<keyword evidence="12" id="KW-0902">Two-component regulatory system</keyword>
<dbReference type="InterPro" id="IPR005467">
    <property type="entry name" value="His_kinase_dom"/>
</dbReference>
<comment type="subcellular location">
    <subcellularLocation>
        <location evidence="2">Cell membrane</location>
        <topology evidence="2">Multi-pass membrane protein</topology>
    </subcellularLocation>
</comment>
<gene>
    <name evidence="17" type="ordered locus">Deba_2125</name>
</gene>
<dbReference type="Gene3D" id="3.30.565.10">
    <property type="entry name" value="Histidine kinase-like ATPase, C-terminal domain"/>
    <property type="match status" value="1"/>
</dbReference>
<evidence type="ECO:0000256" key="4">
    <source>
        <dbReference type="ARBA" id="ARBA00022475"/>
    </source>
</evidence>
<dbReference type="Pfam" id="PF17200">
    <property type="entry name" value="sCache_2"/>
    <property type="match status" value="1"/>
</dbReference>
<evidence type="ECO:0000256" key="3">
    <source>
        <dbReference type="ARBA" id="ARBA00012438"/>
    </source>
</evidence>
<dbReference type="PROSITE" id="PS50109">
    <property type="entry name" value="HIS_KIN"/>
    <property type="match status" value="1"/>
</dbReference>
<dbReference type="RefSeq" id="WP_013258931.1">
    <property type="nucleotide sequence ID" value="NC_014365.1"/>
</dbReference>
<dbReference type="NCBIfam" id="TIGR00229">
    <property type="entry name" value="sensory_box"/>
    <property type="match status" value="2"/>
</dbReference>
<dbReference type="InterPro" id="IPR013656">
    <property type="entry name" value="PAS_4"/>
</dbReference>
<dbReference type="OrthoDB" id="5411762at2"/>
<keyword evidence="11" id="KW-1133">Transmembrane helix</keyword>